<dbReference type="AlphaFoldDB" id="A0AAV7JRN3"/>
<dbReference type="EMBL" id="JAKMXF010000304">
    <property type="protein sequence ID" value="KAI6651442.1"/>
    <property type="molecule type" value="Genomic_DNA"/>
</dbReference>
<gene>
    <name evidence="1" type="ORF">LOD99_5249</name>
</gene>
<proteinExistence type="predicted"/>
<name>A0AAV7JRN3_9METZ</name>
<protein>
    <submittedName>
        <fullName evidence="1">FLYWCH zinc finger domain protein</fullName>
    </submittedName>
</protein>
<keyword evidence="2" id="KW-1185">Reference proteome</keyword>
<reference evidence="1 2" key="1">
    <citation type="journal article" date="2023" name="BMC Biol.">
        <title>The compact genome of the sponge Oopsacas minuta (Hexactinellida) is lacking key metazoan core genes.</title>
        <authorList>
            <person name="Santini S."/>
            <person name="Schenkelaars Q."/>
            <person name="Jourda C."/>
            <person name="Duchesne M."/>
            <person name="Belahbib H."/>
            <person name="Rocher C."/>
            <person name="Selva M."/>
            <person name="Riesgo A."/>
            <person name="Vervoort M."/>
            <person name="Leys S.P."/>
            <person name="Kodjabachian L."/>
            <person name="Le Bivic A."/>
            <person name="Borchiellini C."/>
            <person name="Claverie J.M."/>
            <person name="Renard E."/>
        </authorList>
    </citation>
    <scope>NUCLEOTIDE SEQUENCE [LARGE SCALE GENOMIC DNA]</scope>
    <source>
        <strain evidence="1">SPO-2</strain>
    </source>
</reference>
<accession>A0AAV7JRN3</accession>
<evidence type="ECO:0000313" key="2">
    <source>
        <dbReference type="Proteomes" id="UP001165289"/>
    </source>
</evidence>
<sequence>MACQILNSNGRIHTIVTSILKISGQHCHGEEIGKEEVLEFRVGVKRRTLESHDNPLRIIAEASGNLSQMRKLFYSLKKLKKICQRIRPSPTNHTDLFDLHVDENIQTLGRTSF</sequence>
<organism evidence="1 2">
    <name type="scientific">Oopsacas minuta</name>
    <dbReference type="NCBI Taxonomy" id="111878"/>
    <lineage>
        <taxon>Eukaryota</taxon>
        <taxon>Metazoa</taxon>
        <taxon>Porifera</taxon>
        <taxon>Hexactinellida</taxon>
        <taxon>Hexasterophora</taxon>
        <taxon>Lyssacinosida</taxon>
        <taxon>Leucopsacidae</taxon>
        <taxon>Oopsacas</taxon>
    </lineage>
</organism>
<evidence type="ECO:0000313" key="1">
    <source>
        <dbReference type="EMBL" id="KAI6651442.1"/>
    </source>
</evidence>
<comment type="caution">
    <text evidence="1">The sequence shown here is derived from an EMBL/GenBank/DDBJ whole genome shotgun (WGS) entry which is preliminary data.</text>
</comment>
<dbReference type="Proteomes" id="UP001165289">
    <property type="component" value="Unassembled WGS sequence"/>
</dbReference>